<evidence type="ECO:0000256" key="1">
    <source>
        <dbReference type="SAM" id="MobiDB-lite"/>
    </source>
</evidence>
<dbReference type="AlphaFoldDB" id="A0A3A8QFJ6"/>
<dbReference type="EMBL" id="RAWK01000071">
    <property type="protein sequence ID" value="RKH67456.1"/>
    <property type="molecule type" value="Genomic_DNA"/>
</dbReference>
<organism evidence="2 3">
    <name type="scientific">Corallococcus aberystwythensis</name>
    <dbReference type="NCBI Taxonomy" id="2316722"/>
    <lineage>
        <taxon>Bacteria</taxon>
        <taxon>Pseudomonadati</taxon>
        <taxon>Myxococcota</taxon>
        <taxon>Myxococcia</taxon>
        <taxon>Myxococcales</taxon>
        <taxon>Cystobacterineae</taxon>
        <taxon>Myxococcaceae</taxon>
        <taxon>Corallococcus</taxon>
    </lineage>
</organism>
<reference evidence="3" key="1">
    <citation type="submission" date="2018-09" db="EMBL/GenBank/DDBJ databases">
        <authorList>
            <person name="Livingstone P.G."/>
            <person name="Whitworth D.E."/>
        </authorList>
    </citation>
    <scope>NUCLEOTIDE SEQUENCE [LARGE SCALE GENOMIC DNA]</scope>
    <source>
        <strain evidence="3">AB050A</strain>
    </source>
</reference>
<sequence length="60" mass="6605">MSHHPGPAMEASFELTCPKEEPEPEAPRSEGCSQVGGGLTAFGLLATLRLWRRRSRTDRP</sequence>
<feature type="compositionally biased region" description="Basic and acidic residues" evidence="1">
    <location>
        <begin position="17"/>
        <end position="28"/>
    </location>
</feature>
<dbReference type="Proteomes" id="UP000267003">
    <property type="component" value="Unassembled WGS sequence"/>
</dbReference>
<proteinExistence type="predicted"/>
<evidence type="ECO:0000313" key="3">
    <source>
        <dbReference type="Proteomes" id="UP000267003"/>
    </source>
</evidence>
<comment type="caution">
    <text evidence="2">The sequence shown here is derived from an EMBL/GenBank/DDBJ whole genome shotgun (WGS) entry which is preliminary data.</text>
</comment>
<name>A0A3A8QFJ6_9BACT</name>
<keyword evidence="3" id="KW-1185">Reference proteome</keyword>
<feature type="region of interest" description="Disordered" evidence="1">
    <location>
        <begin position="1"/>
        <end position="37"/>
    </location>
</feature>
<accession>A0A3A8QFJ6</accession>
<dbReference type="RefSeq" id="WP_120555847.1">
    <property type="nucleotide sequence ID" value="NZ_RAWK01000071.1"/>
</dbReference>
<gene>
    <name evidence="2" type="ORF">D7W81_13865</name>
</gene>
<evidence type="ECO:0000313" key="2">
    <source>
        <dbReference type="EMBL" id="RKH67456.1"/>
    </source>
</evidence>
<protein>
    <submittedName>
        <fullName evidence="2">Uncharacterized protein</fullName>
    </submittedName>
</protein>